<dbReference type="RefSeq" id="WP_382169941.1">
    <property type="nucleotide sequence ID" value="NZ_JBHRXX010000001.1"/>
</dbReference>
<dbReference type="EMBL" id="JBHRXX010000001">
    <property type="protein sequence ID" value="MFC3682193.1"/>
    <property type="molecule type" value="Genomic_DNA"/>
</dbReference>
<keyword evidence="9" id="KW-1185">Reference proteome</keyword>
<keyword evidence="4 6" id="KW-0547">Nucleotide-binding</keyword>
<comment type="function">
    <text evidence="6">Catalyzes the phosphorylation of ribose 1,5-bisphosphate to 5-phospho-D-ribosyl alpha-1-diphosphate (PRPP).</text>
</comment>
<dbReference type="SMART" id="SM00072">
    <property type="entry name" value="GuKc"/>
    <property type="match status" value="1"/>
</dbReference>
<sequence length="189" mass="20644">MTHRLIYVVGPSGAGKDSVLHRLSEAWSGMPPAHWARRTITRAAQAGGEANECVDRPLFERLLQAGAFAMHWAANGHAYGIRRLELAPLASGHCVFVNGSRAHLPQLLGQWPEATVVEISAPADVLLQRLRARNRESVQAISDRLARSTQFELPDGAIRIVNDGPLNEAVDMLLAALQLRLGEHAAWAR</sequence>
<name>A0ABV7VYW1_9BURK</name>
<dbReference type="HAMAP" id="MF_00836">
    <property type="entry name" value="PhnN"/>
    <property type="match status" value="1"/>
</dbReference>
<dbReference type="InterPro" id="IPR027417">
    <property type="entry name" value="P-loop_NTPase"/>
</dbReference>
<feature type="domain" description="Guanylate kinase/L-type calcium channel beta subunit" evidence="7">
    <location>
        <begin position="2"/>
        <end position="181"/>
    </location>
</feature>
<evidence type="ECO:0000256" key="6">
    <source>
        <dbReference type="HAMAP-Rule" id="MF_00836"/>
    </source>
</evidence>
<dbReference type="InterPro" id="IPR008145">
    <property type="entry name" value="GK/Ca_channel_bsu"/>
</dbReference>
<dbReference type="Gene3D" id="3.40.50.300">
    <property type="entry name" value="P-loop containing nucleotide triphosphate hydrolases"/>
    <property type="match status" value="1"/>
</dbReference>
<dbReference type="EC" id="2.7.4.23" evidence="6"/>
<comment type="pathway">
    <text evidence="2 6">Metabolic intermediate biosynthesis; 5-phospho-alpha-D-ribose 1-diphosphate biosynthesis; 5-phospho-alpha-D-ribose 1-diphosphate from D-ribose 5-phosphate (route II): step 3/3.</text>
</comment>
<comment type="catalytic activity">
    <reaction evidence="1 6">
        <text>alpha-D-ribose 1,5-bisphosphate + ATP = 5-phospho-alpha-D-ribose 1-diphosphate + ADP</text>
        <dbReference type="Rhea" id="RHEA:20109"/>
        <dbReference type="ChEBI" id="CHEBI:30616"/>
        <dbReference type="ChEBI" id="CHEBI:58017"/>
        <dbReference type="ChEBI" id="CHEBI:68688"/>
        <dbReference type="ChEBI" id="CHEBI:456216"/>
        <dbReference type="EC" id="2.7.4.23"/>
    </reaction>
</comment>
<comment type="similarity">
    <text evidence="6">Belongs to the ribose 1,5-bisphosphokinase family.</text>
</comment>
<evidence type="ECO:0000256" key="3">
    <source>
        <dbReference type="ARBA" id="ARBA00022679"/>
    </source>
</evidence>
<evidence type="ECO:0000256" key="1">
    <source>
        <dbReference type="ARBA" id="ARBA00000373"/>
    </source>
</evidence>
<comment type="caution">
    <text evidence="8">The sequence shown here is derived from an EMBL/GenBank/DDBJ whole genome shotgun (WGS) entry which is preliminary data.</text>
</comment>
<evidence type="ECO:0000256" key="5">
    <source>
        <dbReference type="ARBA" id="ARBA00022840"/>
    </source>
</evidence>
<protein>
    <recommendedName>
        <fullName evidence="6">Ribose 1,5-bisphosphate phosphokinase PhnN</fullName>
        <ecNumber evidence="6">2.7.4.23</ecNumber>
    </recommendedName>
    <alternativeName>
        <fullName evidence="6">Ribose 1,5-bisphosphokinase</fullName>
    </alternativeName>
</protein>
<dbReference type="SUPFAM" id="SSF52540">
    <property type="entry name" value="P-loop containing nucleoside triphosphate hydrolases"/>
    <property type="match status" value="1"/>
</dbReference>
<organism evidence="8 9">
    <name type="scientific">Hydrogenophaga luteola</name>
    <dbReference type="NCBI Taxonomy" id="1591122"/>
    <lineage>
        <taxon>Bacteria</taxon>
        <taxon>Pseudomonadati</taxon>
        <taxon>Pseudomonadota</taxon>
        <taxon>Betaproteobacteria</taxon>
        <taxon>Burkholderiales</taxon>
        <taxon>Comamonadaceae</taxon>
        <taxon>Hydrogenophaga</taxon>
    </lineage>
</organism>
<accession>A0ABV7VYW1</accession>
<feature type="binding site" evidence="6">
    <location>
        <begin position="10"/>
        <end position="17"/>
    </location>
    <ligand>
        <name>ATP</name>
        <dbReference type="ChEBI" id="CHEBI:30616"/>
    </ligand>
</feature>
<keyword evidence="3 6" id="KW-0808">Transferase</keyword>
<dbReference type="Proteomes" id="UP001595729">
    <property type="component" value="Unassembled WGS sequence"/>
</dbReference>
<dbReference type="InterPro" id="IPR012699">
    <property type="entry name" value="PhnN"/>
</dbReference>
<keyword evidence="5 6" id="KW-0067">ATP-binding</keyword>
<evidence type="ECO:0000313" key="9">
    <source>
        <dbReference type="Proteomes" id="UP001595729"/>
    </source>
</evidence>
<evidence type="ECO:0000313" key="8">
    <source>
        <dbReference type="EMBL" id="MFC3682193.1"/>
    </source>
</evidence>
<proteinExistence type="inferred from homology"/>
<reference evidence="9" key="1">
    <citation type="journal article" date="2019" name="Int. J. Syst. Evol. Microbiol.">
        <title>The Global Catalogue of Microorganisms (GCM) 10K type strain sequencing project: providing services to taxonomists for standard genome sequencing and annotation.</title>
        <authorList>
            <consortium name="The Broad Institute Genomics Platform"/>
            <consortium name="The Broad Institute Genome Sequencing Center for Infectious Disease"/>
            <person name="Wu L."/>
            <person name="Ma J."/>
        </authorList>
    </citation>
    <scope>NUCLEOTIDE SEQUENCE [LARGE SCALE GENOMIC DNA]</scope>
    <source>
        <strain evidence="9">KCTC 42501</strain>
    </source>
</reference>
<evidence type="ECO:0000256" key="2">
    <source>
        <dbReference type="ARBA" id="ARBA00005069"/>
    </source>
</evidence>
<dbReference type="NCBIfam" id="TIGR02322">
    <property type="entry name" value="phosphon_PhnN"/>
    <property type="match status" value="1"/>
</dbReference>
<gene>
    <name evidence="6 8" type="primary">phnN</name>
    <name evidence="8" type="ORF">ACFOPI_01235</name>
</gene>
<evidence type="ECO:0000256" key="4">
    <source>
        <dbReference type="ARBA" id="ARBA00022741"/>
    </source>
</evidence>
<evidence type="ECO:0000259" key="7">
    <source>
        <dbReference type="SMART" id="SM00072"/>
    </source>
</evidence>